<comment type="function">
    <text evidence="5">Destroys radicals which are normally produced within the cells and which are toxic to biological systems.</text>
</comment>
<keyword evidence="3 5" id="KW-0479">Metal-binding</keyword>
<dbReference type="Pfam" id="PF00081">
    <property type="entry name" value="Sod_Fe_N"/>
    <property type="match status" value="1"/>
</dbReference>
<dbReference type="PRINTS" id="PR01703">
    <property type="entry name" value="MNSODISMTASE"/>
</dbReference>
<dbReference type="EMBL" id="AP025516">
    <property type="protein sequence ID" value="BDD87871.1"/>
    <property type="molecule type" value="Genomic_DNA"/>
</dbReference>
<gene>
    <name evidence="8" type="primary">sodB</name>
    <name evidence="8" type="ORF">DPPLL_22360</name>
</gene>
<evidence type="ECO:0000256" key="2">
    <source>
        <dbReference type="ARBA" id="ARBA00012682"/>
    </source>
</evidence>
<keyword evidence="4 5" id="KW-0560">Oxidoreductase</keyword>
<dbReference type="PROSITE" id="PS00088">
    <property type="entry name" value="SOD_MN"/>
    <property type="match status" value="1"/>
</dbReference>
<dbReference type="RefSeq" id="WP_284151280.1">
    <property type="nucleotide sequence ID" value="NZ_AP025516.1"/>
</dbReference>
<dbReference type="InterPro" id="IPR001189">
    <property type="entry name" value="Mn/Fe_SOD"/>
</dbReference>
<feature type="domain" description="Manganese/iron superoxide dismutase N-terminal" evidence="6">
    <location>
        <begin position="13"/>
        <end position="95"/>
    </location>
</feature>
<protein>
    <recommendedName>
        <fullName evidence="2 5">Superoxide dismutase</fullName>
        <ecNumber evidence="2 5">1.15.1.1</ecNumber>
    </recommendedName>
</protein>
<sequence>MHPEQNTIVSPLTLSSLPFPEHALAPVISADTVGFHYGKHHRGYVDNLNKLVAGTGLADLPLLKIIKETAGKANSTTIFNNAAQIWNHTFYWNSLHADGGGDPPTQLKEKIESSFGTLESCKKELAAAAMAQFGSGWAWLVLDGGTIKVVKTANAETPIINRLKPLLTIDVWEHAYYLDYQNRRLDYVTAVLDKLINWTFAAENLG</sequence>
<evidence type="ECO:0000256" key="5">
    <source>
        <dbReference type="RuleBase" id="RU000414"/>
    </source>
</evidence>
<proteinExistence type="inferred from homology"/>
<name>A0ABM7WAD5_9BACT</name>
<evidence type="ECO:0000256" key="4">
    <source>
        <dbReference type="ARBA" id="ARBA00023002"/>
    </source>
</evidence>
<feature type="domain" description="Manganese/iron superoxide dismutase C-terminal" evidence="7">
    <location>
        <begin position="105"/>
        <end position="203"/>
    </location>
</feature>
<dbReference type="Proteomes" id="UP000830055">
    <property type="component" value="Chromosome"/>
</dbReference>
<dbReference type="PIRSF" id="PIRSF000349">
    <property type="entry name" value="SODismutase"/>
    <property type="match status" value="1"/>
</dbReference>
<dbReference type="SUPFAM" id="SSF46609">
    <property type="entry name" value="Fe,Mn superoxide dismutase (SOD), N-terminal domain"/>
    <property type="match status" value="1"/>
</dbReference>
<reference evidence="8 9" key="1">
    <citation type="submission" date="2022-01" db="EMBL/GenBank/DDBJ databases">
        <title>Desulfofustis limnae sp. nov., a novel mesophilic sulfate-reducing bacterium isolated from marsh soil.</title>
        <authorList>
            <person name="Watanabe M."/>
            <person name="Takahashi A."/>
            <person name="Kojima H."/>
            <person name="Fukui M."/>
        </authorList>
    </citation>
    <scope>NUCLEOTIDE SEQUENCE [LARGE SCALE GENOMIC DNA]</scope>
    <source>
        <strain evidence="8 9">PPLL</strain>
    </source>
</reference>
<dbReference type="InterPro" id="IPR019833">
    <property type="entry name" value="Mn/Fe_SOD_BS"/>
</dbReference>
<dbReference type="PANTHER" id="PTHR42769">
    <property type="entry name" value="SUPEROXIDE DISMUTASE"/>
    <property type="match status" value="1"/>
</dbReference>
<evidence type="ECO:0000256" key="1">
    <source>
        <dbReference type="ARBA" id="ARBA00008714"/>
    </source>
</evidence>
<dbReference type="Gene3D" id="1.10.287.990">
    <property type="entry name" value="Fe,Mn superoxide dismutase (SOD) domain"/>
    <property type="match status" value="1"/>
</dbReference>
<evidence type="ECO:0000259" key="6">
    <source>
        <dbReference type="Pfam" id="PF00081"/>
    </source>
</evidence>
<dbReference type="Gene3D" id="3.55.40.20">
    <property type="entry name" value="Iron/manganese superoxide dismutase, C-terminal domain"/>
    <property type="match status" value="1"/>
</dbReference>
<dbReference type="EC" id="1.15.1.1" evidence="2 5"/>
<evidence type="ECO:0000313" key="8">
    <source>
        <dbReference type="EMBL" id="BDD87871.1"/>
    </source>
</evidence>
<dbReference type="InterPro" id="IPR019831">
    <property type="entry name" value="Mn/Fe_SOD_N"/>
</dbReference>
<dbReference type="Pfam" id="PF02777">
    <property type="entry name" value="Sod_Fe_C"/>
    <property type="match status" value="1"/>
</dbReference>
<organism evidence="8 9">
    <name type="scientific">Desulfofustis limnaeus</name>
    <dbReference type="NCBI Taxonomy" id="2740163"/>
    <lineage>
        <taxon>Bacteria</taxon>
        <taxon>Pseudomonadati</taxon>
        <taxon>Thermodesulfobacteriota</taxon>
        <taxon>Desulfobulbia</taxon>
        <taxon>Desulfobulbales</taxon>
        <taxon>Desulfocapsaceae</taxon>
        <taxon>Desulfofustis</taxon>
    </lineage>
</organism>
<dbReference type="InterPro" id="IPR036314">
    <property type="entry name" value="SOD_C_sf"/>
</dbReference>
<keyword evidence="9" id="KW-1185">Reference proteome</keyword>
<dbReference type="InterPro" id="IPR019832">
    <property type="entry name" value="Mn/Fe_SOD_C"/>
</dbReference>
<evidence type="ECO:0000259" key="7">
    <source>
        <dbReference type="Pfam" id="PF02777"/>
    </source>
</evidence>
<evidence type="ECO:0000256" key="3">
    <source>
        <dbReference type="ARBA" id="ARBA00022723"/>
    </source>
</evidence>
<accession>A0ABM7WAD5</accession>
<comment type="catalytic activity">
    <reaction evidence="5">
        <text>2 superoxide + 2 H(+) = H2O2 + O2</text>
        <dbReference type="Rhea" id="RHEA:20696"/>
        <dbReference type="ChEBI" id="CHEBI:15378"/>
        <dbReference type="ChEBI" id="CHEBI:15379"/>
        <dbReference type="ChEBI" id="CHEBI:16240"/>
        <dbReference type="ChEBI" id="CHEBI:18421"/>
        <dbReference type="EC" id="1.15.1.1"/>
    </reaction>
</comment>
<evidence type="ECO:0000313" key="9">
    <source>
        <dbReference type="Proteomes" id="UP000830055"/>
    </source>
</evidence>
<dbReference type="SUPFAM" id="SSF54719">
    <property type="entry name" value="Fe,Mn superoxide dismutase (SOD), C-terminal domain"/>
    <property type="match status" value="1"/>
</dbReference>
<dbReference type="InterPro" id="IPR036324">
    <property type="entry name" value="Mn/Fe_SOD_N_sf"/>
</dbReference>
<dbReference type="PANTHER" id="PTHR42769:SF3">
    <property type="entry name" value="SUPEROXIDE DISMUTASE [FE] 2, CHLOROPLASTIC"/>
    <property type="match status" value="1"/>
</dbReference>
<comment type="similarity">
    <text evidence="1 5">Belongs to the iron/manganese superoxide dismutase family.</text>
</comment>